<evidence type="ECO:0000313" key="2">
    <source>
        <dbReference type="EMBL" id="SCM78442.1"/>
    </source>
</evidence>
<dbReference type="RefSeq" id="WP_288198128.1">
    <property type="nucleotide sequence ID" value="NZ_LT608334.1"/>
</dbReference>
<organism evidence="2">
    <name type="scientific">uncultured Pleomorphomonas sp</name>
    <dbReference type="NCBI Taxonomy" id="442121"/>
    <lineage>
        <taxon>Bacteria</taxon>
        <taxon>Pseudomonadati</taxon>
        <taxon>Pseudomonadota</taxon>
        <taxon>Alphaproteobacteria</taxon>
        <taxon>Hyphomicrobiales</taxon>
        <taxon>Pleomorphomonadaceae</taxon>
        <taxon>Pleomorphomonas</taxon>
        <taxon>environmental samples</taxon>
    </lineage>
</organism>
<keyword evidence="1" id="KW-0812">Transmembrane</keyword>
<proteinExistence type="predicted"/>
<gene>
    <name evidence="2" type="ORF">KL86PLE_70171</name>
</gene>
<protein>
    <submittedName>
        <fullName evidence="2">Uncharacterized protein</fullName>
    </submittedName>
</protein>
<evidence type="ECO:0000256" key="1">
    <source>
        <dbReference type="SAM" id="Phobius"/>
    </source>
</evidence>
<dbReference type="AlphaFoldDB" id="A0A212LLN3"/>
<reference evidence="2" key="1">
    <citation type="submission" date="2016-08" db="EMBL/GenBank/DDBJ databases">
        <authorList>
            <person name="Seilhamer J.J."/>
        </authorList>
    </citation>
    <scope>NUCLEOTIDE SEQUENCE</scope>
    <source>
        <strain evidence="2">86</strain>
    </source>
</reference>
<name>A0A212LLN3_9HYPH</name>
<feature type="transmembrane region" description="Helical" evidence="1">
    <location>
        <begin position="81"/>
        <end position="100"/>
    </location>
</feature>
<feature type="transmembrane region" description="Helical" evidence="1">
    <location>
        <begin position="112"/>
        <end position="130"/>
    </location>
</feature>
<sequence>MRAVGRIFAALIGFILAVIAAAVFMLAASVGLGPADPADSVWFWGNFGVGAAFAASYLGAMALAPWAVIILVTEVFRLRSVLIYLVAGGFLGALPAFGIAPMMRPLDGDPRRIAILIAAGFIGGFVYWLAAGRMAGVDGVFLTGRQNSKDEP</sequence>
<keyword evidence="1" id="KW-1133">Transmembrane helix</keyword>
<accession>A0A212LLN3</accession>
<feature type="transmembrane region" description="Helical" evidence="1">
    <location>
        <begin position="42"/>
        <end position="69"/>
    </location>
</feature>
<feature type="transmembrane region" description="Helical" evidence="1">
    <location>
        <begin position="7"/>
        <end position="30"/>
    </location>
</feature>
<dbReference type="EMBL" id="FMJD01000011">
    <property type="protein sequence ID" value="SCM78442.1"/>
    <property type="molecule type" value="Genomic_DNA"/>
</dbReference>
<keyword evidence="1" id="KW-0472">Membrane</keyword>